<dbReference type="RefSeq" id="XP_074221672.1">
    <property type="nucleotide sequence ID" value="XM_074365571.1"/>
</dbReference>
<protein>
    <submittedName>
        <fullName evidence="2">Kelch domain-containing protein 1 isoform X1</fullName>
    </submittedName>
</protein>
<reference evidence="2" key="1">
    <citation type="submission" date="2025-08" db="UniProtKB">
        <authorList>
            <consortium name="RefSeq"/>
        </authorList>
    </citation>
    <scope>IDENTIFICATION</scope>
    <source>
        <tissue evidence="2">Blood</tissue>
    </source>
</reference>
<sequence length="470" mass="52673">MKSAGCSSGEARAPPSPRRPQASLTGNPARGRLPGRASGRRSRTGAAFPPISTLDAFRSCVEEPGGRRGRSVGRGCGAPSGRAQRRRGWRTRSCSAWPRSAAATAPWWTETSSTCGGATWTMHLMEGELPTSMSGSCGACINGKLYVFGGYDDKGYSNRLYFVNLRARDGTYVWEKITSFEGQPPTPRDKLSCWVYEDRLIYFGGYGCRRHNELQDCFDVHDASWEEQIFWGWHNDVHVFDTKTQNWLQPEIKGGVPPQPRAAHTCAVLGNKGYIFGGRVLQTRMNDLHYLNLDTWTWSGRIPINGENPKHRSWHTLTAIADDTLFLFGGLSADNTPLSDGWIHNVITNCWKQLTHLPKTKPRLWHTACLGKENEVMVFGGSKDDLLSLDTGHCNDLLIFQTQPYSLLRSCLDCIGKNAIILESQISLLPPKLLQQVLKKITFWTAANHREEQRAQKEEKEKKCQWISSD</sequence>
<dbReference type="Proteomes" id="UP001732780">
    <property type="component" value="Chromosome 6"/>
</dbReference>
<name>A0AC58QHD2_CAMBA</name>
<evidence type="ECO:0000313" key="1">
    <source>
        <dbReference type="Proteomes" id="UP001732780"/>
    </source>
</evidence>
<proteinExistence type="predicted"/>
<organism evidence="1 2">
    <name type="scientific">Camelus bactrianus</name>
    <name type="common">Bactrian camel</name>
    <dbReference type="NCBI Taxonomy" id="9837"/>
    <lineage>
        <taxon>Eukaryota</taxon>
        <taxon>Metazoa</taxon>
        <taxon>Chordata</taxon>
        <taxon>Craniata</taxon>
        <taxon>Vertebrata</taxon>
        <taxon>Euteleostomi</taxon>
        <taxon>Mammalia</taxon>
        <taxon>Eutheria</taxon>
        <taxon>Laurasiatheria</taxon>
        <taxon>Artiodactyla</taxon>
        <taxon>Tylopoda</taxon>
        <taxon>Camelidae</taxon>
        <taxon>Camelus</taxon>
    </lineage>
</organism>
<gene>
    <name evidence="2" type="primary">KLHDC1</name>
</gene>
<keyword evidence="1" id="KW-1185">Reference proteome</keyword>
<accession>A0AC58QHD2</accession>
<evidence type="ECO:0000313" key="2">
    <source>
        <dbReference type="RefSeq" id="XP_074221672.1"/>
    </source>
</evidence>